<evidence type="ECO:0008006" key="3">
    <source>
        <dbReference type="Google" id="ProtNLM"/>
    </source>
</evidence>
<dbReference type="Gene3D" id="1.50.10.20">
    <property type="match status" value="1"/>
</dbReference>
<comment type="caution">
    <text evidence="1">The sequence shown here is derived from an EMBL/GenBank/DDBJ whole genome shotgun (WGS) entry which is preliminary data.</text>
</comment>
<evidence type="ECO:0000313" key="1">
    <source>
        <dbReference type="EMBL" id="MBC8540965.1"/>
    </source>
</evidence>
<evidence type="ECO:0000313" key="2">
    <source>
        <dbReference type="Proteomes" id="UP000611762"/>
    </source>
</evidence>
<dbReference type="SUPFAM" id="SSF48208">
    <property type="entry name" value="Six-hairpin glycosidases"/>
    <property type="match status" value="2"/>
</dbReference>
<dbReference type="RefSeq" id="WP_249312760.1">
    <property type="nucleotide sequence ID" value="NZ_JACRSU010000003.1"/>
</dbReference>
<dbReference type="GO" id="GO:0005975">
    <property type="term" value="P:carbohydrate metabolic process"/>
    <property type="evidence" value="ECO:0007669"/>
    <property type="project" value="InterPro"/>
</dbReference>
<sequence length="675" mass="76232">MFIDKTFQISKEKDHAILSFENAQLETISGDVTELTLEKEESGTRSFCGEGLRIADKIKDLSGGLFRVTRTICNASDTSKQFKSIFTVKTCFVPEKYVIPCVLYNGNQFGAGGSPAGLTKDGASWIFAYDREGIPSCTVSENENFGAALFASDCDAHSLESACSLIKRDDGTFVHKLYHPVTEAPVTYSGKNRMTERFDQYFHLAPGETICLNLFVFVCVPKWKNFAMANLLDRVSDVFKNKKTPDKSPERVWELGIAFARQLMGDFHGHKMIYTNFSPKTYSLQHSGKLSDSALAKLLQDPENTRIQRWNERFEIGWADQGLLNARMLARHGYKTGDTELLNNAVNVFDSWAEKQLENGLVYTEFQHYYNGEKDVVVDTCNLGWALAEFARMYQFMQKIGTDKPKYLNFCIRLADFFCTHFNEETGFGKTWTMNAKPVSTVGSIGGFVITGLLETYLLTHNEAYLICAKHAHALYTKRDIDEFVCTAGALDCACVDKETVYPFITSSLMLYDISKEPHFLETAQKAAYYFCSWMFVYDTLSAPDSDFNQFNYYTTGGTAVSAEHPAIDAWGAAPVTEFVRLAELTGDKKWIDRAKAMWCNAILCITEDTKQEIHGQTRPLGGQNEGFFQCRWTKYRPTCEERGHFNDCLSAWCGAYRMMTIANLEGSNSLDLLR</sequence>
<organism evidence="1 2">
    <name type="scientific">Congzhengia minquanensis</name>
    <dbReference type="NCBI Taxonomy" id="2763657"/>
    <lineage>
        <taxon>Bacteria</taxon>
        <taxon>Bacillati</taxon>
        <taxon>Bacillota</taxon>
        <taxon>Clostridia</taxon>
        <taxon>Eubacteriales</taxon>
        <taxon>Oscillospiraceae</taxon>
        <taxon>Congzhengia</taxon>
    </lineage>
</organism>
<gene>
    <name evidence="1" type="ORF">H8698_08250</name>
</gene>
<name>A0A926HZA5_9FIRM</name>
<keyword evidence="2" id="KW-1185">Reference proteome</keyword>
<proteinExistence type="predicted"/>
<dbReference type="AlphaFoldDB" id="A0A926HZA5"/>
<reference evidence="1" key="1">
    <citation type="submission" date="2020-08" db="EMBL/GenBank/DDBJ databases">
        <title>Genome public.</title>
        <authorList>
            <person name="Liu C."/>
            <person name="Sun Q."/>
        </authorList>
    </citation>
    <scope>NUCLEOTIDE SEQUENCE</scope>
    <source>
        <strain evidence="1">H8</strain>
    </source>
</reference>
<dbReference type="EMBL" id="JACRSU010000003">
    <property type="protein sequence ID" value="MBC8540965.1"/>
    <property type="molecule type" value="Genomic_DNA"/>
</dbReference>
<dbReference type="InterPro" id="IPR008928">
    <property type="entry name" value="6-hairpin_glycosidase_sf"/>
</dbReference>
<accession>A0A926HZA5</accession>
<dbReference type="Proteomes" id="UP000611762">
    <property type="component" value="Unassembled WGS sequence"/>
</dbReference>
<protein>
    <recommendedName>
        <fullName evidence="3">Glycosyl hydrolase family 76</fullName>
    </recommendedName>
</protein>